<name>A0ABT9Q4J3_9ACTN</name>
<organism evidence="1 2">
    <name type="scientific">Streptosporangium lutulentum</name>
    <dbReference type="NCBI Taxonomy" id="1461250"/>
    <lineage>
        <taxon>Bacteria</taxon>
        <taxon>Bacillati</taxon>
        <taxon>Actinomycetota</taxon>
        <taxon>Actinomycetes</taxon>
        <taxon>Streptosporangiales</taxon>
        <taxon>Streptosporangiaceae</taxon>
        <taxon>Streptosporangium</taxon>
    </lineage>
</organism>
<comment type="caution">
    <text evidence="1">The sequence shown here is derived from an EMBL/GenBank/DDBJ whole genome shotgun (WGS) entry which is preliminary data.</text>
</comment>
<sequence>MRFLEEHNGTLLFSGDNGIPLIRYHIADEGGLVPHDRMLDFLHEHGFHPRVEGPALPFAYVFGRSHFTVSYYGANIYPENIAIGLEQPEVSTMVTGKFVLEVAEDAERDRQPTVTVEPTPGLHDSDETAELIGLSIPTRLRRLNSEFANYVPSAKQPRVIRLREIGHPEYFPPGAKHRHTRA</sequence>
<dbReference type="RefSeq" id="WP_307555104.1">
    <property type="nucleotide sequence ID" value="NZ_JAUSQU010000001.1"/>
</dbReference>
<evidence type="ECO:0000313" key="2">
    <source>
        <dbReference type="Proteomes" id="UP001225356"/>
    </source>
</evidence>
<proteinExistence type="predicted"/>
<accession>A0ABT9Q4J3</accession>
<reference evidence="1 2" key="1">
    <citation type="submission" date="2023-07" db="EMBL/GenBank/DDBJ databases">
        <title>Sequencing the genomes of 1000 actinobacteria strains.</title>
        <authorList>
            <person name="Klenk H.-P."/>
        </authorList>
    </citation>
    <scope>NUCLEOTIDE SEQUENCE [LARGE SCALE GENOMIC DNA]</scope>
    <source>
        <strain evidence="1 2">DSM 46740</strain>
    </source>
</reference>
<evidence type="ECO:0000313" key="1">
    <source>
        <dbReference type="EMBL" id="MDP9841618.1"/>
    </source>
</evidence>
<dbReference type="Proteomes" id="UP001225356">
    <property type="component" value="Unassembled WGS sequence"/>
</dbReference>
<protein>
    <submittedName>
        <fullName evidence="1">Phenylacetate-coenzyme A ligase PaaK-like adenylate-forming protein</fullName>
    </submittedName>
</protein>
<keyword evidence="2" id="KW-1185">Reference proteome</keyword>
<gene>
    <name evidence="1" type="ORF">J2853_000829</name>
</gene>
<dbReference type="EMBL" id="JAUSQU010000001">
    <property type="protein sequence ID" value="MDP9841618.1"/>
    <property type="molecule type" value="Genomic_DNA"/>
</dbReference>